<feature type="non-terminal residue" evidence="2">
    <location>
        <position position="76"/>
    </location>
</feature>
<gene>
    <name evidence="2" type="ORF">MAPG_09077</name>
</gene>
<evidence type="ECO:0000256" key="1">
    <source>
        <dbReference type="SAM" id="MobiDB-lite"/>
    </source>
</evidence>
<dbReference type="EMBL" id="GL876974">
    <property type="protein sequence ID" value="KLU90112.1"/>
    <property type="molecule type" value="Genomic_DNA"/>
</dbReference>
<sequence length="76" mass="8613">MNAQVSFLDGELSLIHIPLELYSSLLQPILQVLLPQRESLWPGNRARAGRRRHGHGARRRAGPGPQTRLPQRERDA</sequence>
<dbReference type="AlphaFoldDB" id="A0A0H2U2L4"/>
<evidence type="ECO:0000313" key="2">
    <source>
        <dbReference type="EMBL" id="KLU90112.1"/>
    </source>
</evidence>
<dbReference type="VEuPathDB" id="FungiDB:MAPG_09077"/>
<organism evidence="2">
    <name type="scientific">Magnaporthiopsis poae (strain ATCC 64411 / 73-15)</name>
    <name type="common">Kentucky bluegrass fungus</name>
    <name type="synonym">Magnaporthe poae</name>
    <dbReference type="NCBI Taxonomy" id="644358"/>
    <lineage>
        <taxon>Eukaryota</taxon>
        <taxon>Fungi</taxon>
        <taxon>Dikarya</taxon>
        <taxon>Ascomycota</taxon>
        <taxon>Pezizomycotina</taxon>
        <taxon>Sordariomycetes</taxon>
        <taxon>Sordariomycetidae</taxon>
        <taxon>Magnaporthales</taxon>
        <taxon>Magnaporthaceae</taxon>
        <taxon>Magnaporthiopsis</taxon>
    </lineage>
</organism>
<proteinExistence type="predicted"/>
<accession>A0A0H2U2L4</accession>
<protein>
    <submittedName>
        <fullName evidence="2">Uncharacterized protein</fullName>
    </submittedName>
</protein>
<reference evidence="2" key="1">
    <citation type="submission" date="2010-05" db="EMBL/GenBank/DDBJ databases">
        <title>The Genome Sequence of Magnaporthe poae strain ATCC 64411.</title>
        <authorList>
            <consortium name="The Broad Institute Genome Sequencing Platform"/>
            <consortium name="Broad Institute Genome Sequencing Center for Infectious Disease"/>
            <person name="Ma L.-J."/>
            <person name="Dead R."/>
            <person name="Young S."/>
            <person name="Zeng Q."/>
            <person name="Koehrsen M."/>
            <person name="Alvarado L."/>
            <person name="Berlin A."/>
            <person name="Chapman S.B."/>
            <person name="Chen Z."/>
            <person name="Freedman E."/>
            <person name="Gellesch M."/>
            <person name="Goldberg J."/>
            <person name="Griggs A."/>
            <person name="Gujja S."/>
            <person name="Heilman E.R."/>
            <person name="Heiman D."/>
            <person name="Hepburn T."/>
            <person name="Howarth C."/>
            <person name="Jen D."/>
            <person name="Larson L."/>
            <person name="Mehta T."/>
            <person name="Neiman D."/>
            <person name="Pearson M."/>
            <person name="Roberts A."/>
            <person name="Saif S."/>
            <person name="Shea T."/>
            <person name="Shenoy N."/>
            <person name="Sisk P."/>
            <person name="Stolte C."/>
            <person name="Sykes S."/>
            <person name="Walk T."/>
            <person name="White J."/>
            <person name="Yandava C."/>
            <person name="Haas B."/>
            <person name="Nusbaum C."/>
            <person name="Birren B."/>
        </authorList>
    </citation>
    <scope>NUCLEOTIDE SEQUENCE</scope>
    <source>
        <strain evidence="2">ATCC 64411</strain>
    </source>
</reference>
<feature type="compositionally biased region" description="Basic residues" evidence="1">
    <location>
        <begin position="47"/>
        <end position="61"/>
    </location>
</feature>
<reference evidence="2" key="2">
    <citation type="submission" date="2011-03" db="EMBL/GenBank/DDBJ databases">
        <title>Annotation of Magnaporthe poae ATCC 64411.</title>
        <authorList>
            <person name="Ma L.-J."/>
            <person name="Dead R."/>
            <person name="Young S.K."/>
            <person name="Zeng Q."/>
            <person name="Gargeya S."/>
            <person name="Fitzgerald M."/>
            <person name="Haas B."/>
            <person name="Abouelleil A."/>
            <person name="Alvarado L."/>
            <person name="Arachchi H.M."/>
            <person name="Berlin A."/>
            <person name="Brown A."/>
            <person name="Chapman S.B."/>
            <person name="Chen Z."/>
            <person name="Dunbar C."/>
            <person name="Freedman E."/>
            <person name="Gearin G."/>
            <person name="Gellesch M."/>
            <person name="Goldberg J."/>
            <person name="Griggs A."/>
            <person name="Gujja S."/>
            <person name="Heiman D."/>
            <person name="Howarth C."/>
            <person name="Larson L."/>
            <person name="Lui A."/>
            <person name="MacDonald P.J.P."/>
            <person name="Mehta T."/>
            <person name="Montmayeur A."/>
            <person name="Murphy C."/>
            <person name="Neiman D."/>
            <person name="Pearson M."/>
            <person name="Priest M."/>
            <person name="Roberts A."/>
            <person name="Saif S."/>
            <person name="Shea T."/>
            <person name="Shenoy N."/>
            <person name="Sisk P."/>
            <person name="Stolte C."/>
            <person name="Sykes S."/>
            <person name="Yandava C."/>
            <person name="Wortman J."/>
            <person name="Nusbaum C."/>
            <person name="Birren B."/>
        </authorList>
    </citation>
    <scope>NUCLEOTIDE SEQUENCE</scope>
    <source>
        <strain evidence="2">ATCC 64411</strain>
    </source>
</reference>
<name>A0A0H2U2L4_MAGP6</name>
<feature type="region of interest" description="Disordered" evidence="1">
    <location>
        <begin position="41"/>
        <end position="76"/>
    </location>
</feature>